<dbReference type="EMBL" id="JAQLWO010000001">
    <property type="protein sequence ID" value="MDB7904594.1"/>
    <property type="molecule type" value="Genomic_DNA"/>
</dbReference>
<evidence type="ECO:0000313" key="3">
    <source>
        <dbReference type="EMBL" id="MDB7933203.1"/>
    </source>
</evidence>
<reference evidence="1 4" key="1">
    <citation type="submission" date="2015-09" db="EMBL/GenBank/DDBJ databases">
        <authorList>
            <consortium name="Pathogen Informatics"/>
        </authorList>
    </citation>
    <scope>NUCLEOTIDE SEQUENCE [LARGE SCALE GENOMIC DNA]</scope>
    <source>
        <strain evidence="1 4">2789STDY5608854</strain>
    </source>
</reference>
<dbReference type="EMBL" id="JAQLWV010000011">
    <property type="protein sequence ID" value="MDB7933203.1"/>
    <property type="molecule type" value="Genomic_DNA"/>
</dbReference>
<sequence length="142" mass="16384">MKYMKLLETAPPLKAESLADGYRVLAEFNGTVLAGKKTLLGAQFVTWAWDYDRRGVSNGHYYMEDYQTAKEDFTFRSGLMAREQVFDRERLEELRQAAQGFLCGEGPASYRQEFRCQRILDQIRSPVTRTEAKSTTKRGTKH</sequence>
<name>A0A174DNI3_FLAPL</name>
<proteinExistence type="predicted"/>
<organism evidence="1 4">
    <name type="scientific">Flavonifractor plautii</name>
    <name type="common">Fusobacterium plautii</name>
    <dbReference type="NCBI Taxonomy" id="292800"/>
    <lineage>
        <taxon>Bacteria</taxon>
        <taxon>Bacillati</taxon>
        <taxon>Bacillota</taxon>
        <taxon>Clostridia</taxon>
        <taxon>Eubacteriales</taxon>
        <taxon>Oscillospiraceae</taxon>
        <taxon>Flavonifractor</taxon>
    </lineage>
</organism>
<dbReference type="Proteomes" id="UP001211006">
    <property type="component" value="Unassembled WGS sequence"/>
</dbReference>
<dbReference type="EMBL" id="CYZT01000065">
    <property type="protein sequence ID" value="CUO27043.1"/>
    <property type="molecule type" value="Genomic_DNA"/>
</dbReference>
<evidence type="ECO:0000313" key="1">
    <source>
        <dbReference type="EMBL" id="CUO27043.1"/>
    </source>
</evidence>
<dbReference type="Proteomes" id="UP001211173">
    <property type="component" value="Unassembled WGS sequence"/>
</dbReference>
<accession>A0A174DNI3</accession>
<dbReference type="AlphaFoldDB" id="A0A174DNI3"/>
<protein>
    <submittedName>
        <fullName evidence="1">Uncharacterized protein</fullName>
    </submittedName>
</protein>
<reference evidence="2" key="2">
    <citation type="submission" date="2023-01" db="EMBL/GenBank/DDBJ databases">
        <title>Human gut microbiome strain richness.</title>
        <authorList>
            <person name="Chen-Liaw A."/>
        </authorList>
    </citation>
    <scope>NUCLEOTIDE SEQUENCE</scope>
    <source>
        <strain evidence="3">1001287st1_F4_1001285I_161205</strain>
        <strain evidence="2">2225st1_A6_2225SCRN_200828</strain>
    </source>
</reference>
<evidence type="ECO:0000313" key="2">
    <source>
        <dbReference type="EMBL" id="MDB7904594.1"/>
    </source>
</evidence>
<evidence type="ECO:0000313" key="4">
    <source>
        <dbReference type="Proteomes" id="UP000095746"/>
    </source>
</evidence>
<dbReference type="Proteomes" id="UP000095746">
    <property type="component" value="Unassembled WGS sequence"/>
</dbReference>
<gene>
    <name evidence="1" type="ORF">ERS852411_01254</name>
    <name evidence="2" type="ORF">PND83_01240</name>
    <name evidence="3" type="ORF">PNE06_08965</name>
</gene>
<dbReference type="RefSeq" id="WP_021629700.1">
    <property type="nucleotide sequence ID" value="NZ_BAABXT010000001.1"/>
</dbReference>